<evidence type="ECO:0000313" key="1">
    <source>
        <dbReference type="EMBL" id="KAK3759199.1"/>
    </source>
</evidence>
<gene>
    <name evidence="1" type="ORF">RRG08_027108</name>
</gene>
<keyword evidence="2" id="KW-1185">Reference proteome</keyword>
<sequence>MNETFKYTREVQNTLLAKQSGTETNKYLVSKHGDKKPRRTASEASLLFLSALSPSESVSVSRSPLLSVCAFSMSAVPPGLFAGV</sequence>
<proteinExistence type="predicted"/>
<dbReference type="EMBL" id="JAWDGP010005151">
    <property type="protein sequence ID" value="KAK3759199.1"/>
    <property type="molecule type" value="Genomic_DNA"/>
</dbReference>
<dbReference type="Proteomes" id="UP001283361">
    <property type="component" value="Unassembled WGS sequence"/>
</dbReference>
<dbReference type="AlphaFoldDB" id="A0AAE0YXQ3"/>
<accession>A0AAE0YXQ3</accession>
<comment type="caution">
    <text evidence="1">The sequence shown here is derived from an EMBL/GenBank/DDBJ whole genome shotgun (WGS) entry which is preliminary data.</text>
</comment>
<reference evidence="1" key="1">
    <citation type="journal article" date="2023" name="G3 (Bethesda)">
        <title>A reference genome for the long-term kleptoplast-retaining sea slug Elysia crispata morphotype clarki.</title>
        <authorList>
            <person name="Eastman K.E."/>
            <person name="Pendleton A.L."/>
            <person name="Shaikh M.A."/>
            <person name="Suttiyut T."/>
            <person name="Ogas R."/>
            <person name="Tomko P."/>
            <person name="Gavelis G."/>
            <person name="Widhalm J.R."/>
            <person name="Wisecaver J.H."/>
        </authorList>
    </citation>
    <scope>NUCLEOTIDE SEQUENCE</scope>
    <source>
        <strain evidence="1">ECLA1</strain>
    </source>
</reference>
<name>A0AAE0YXQ3_9GAST</name>
<evidence type="ECO:0000313" key="2">
    <source>
        <dbReference type="Proteomes" id="UP001283361"/>
    </source>
</evidence>
<protein>
    <submittedName>
        <fullName evidence="1">Uncharacterized protein</fullName>
    </submittedName>
</protein>
<organism evidence="1 2">
    <name type="scientific">Elysia crispata</name>
    <name type="common">lettuce slug</name>
    <dbReference type="NCBI Taxonomy" id="231223"/>
    <lineage>
        <taxon>Eukaryota</taxon>
        <taxon>Metazoa</taxon>
        <taxon>Spiralia</taxon>
        <taxon>Lophotrochozoa</taxon>
        <taxon>Mollusca</taxon>
        <taxon>Gastropoda</taxon>
        <taxon>Heterobranchia</taxon>
        <taxon>Euthyneura</taxon>
        <taxon>Panpulmonata</taxon>
        <taxon>Sacoglossa</taxon>
        <taxon>Placobranchoidea</taxon>
        <taxon>Plakobranchidae</taxon>
        <taxon>Elysia</taxon>
    </lineage>
</organism>